<proteinExistence type="predicted"/>
<dbReference type="RefSeq" id="WP_012147682.1">
    <property type="nucleotide sequence ID" value="NC_009850.1"/>
</dbReference>
<reference evidence="1 2" key="1">
    <citation type="journal article" date="2007" name="PLoS ONE">
        <title>The complete genome sequence and analysis of the Epsilonproteobacterium Arcobacter butzleri.</title>
        <authorList>
            <person name="Miller W.G."/>
            <person name="Parker C.T."/>
            <person name="Rubenfield M."/>
            <person name="Mendz G.L."/>
            <person name="Woesten M.M.S.M."/>
            <person name="Ussery D.W."/>
            <person name="Stolz J.F."/>
            <person name="Binnewies T.T."/>
            <person name="Hallin P.F."/>
            <person name="Wang G."/>
            <person name="Malek J.A."/>
            <person name="Rogosin A."/>
            <person name="Stanker L.H."/>
            <person name="Mandrell R.E."/>
        </authorList>
    </citation>
    <scope>NUCLEOTIDE SEQUENCE [LARGE SCALE GENOMIC DNA]</scope>
    <source>
        <strain evidence="1 2">RM4018</strain>
    </source>
</reference>
<protein>
    <recommendedName>
        <fullName evidence="3">Helix-turn-helix type 11 domain-containing protein</fullName>
    </recommendedName>
</protein>
<name>A8EVI3_ALIB4</name>
<evidence type="ECO:0008006" key="3">
    <source>
        <dbReference type="Google" id="ProtNLM"/>
    </source>
</evidence>
<dbReference type="KEGG" id="abu:Abu_1709"/>
<accession>A8EVI3</accession>
<evidence type="ECO:0000313" key="1">
    <source>
        <dbReference type="EMBL" id="ABV67956.1"/>
    </source>
</evidence>
<dbReference type="HOGENOM" id="CLU_2602454_0_0_7"/>
<keyword evidence="2" id="KW-1185">Reference proteome</keyword>
<evidence type="ECO:0000313" key="2">
    <source>
        <dbReference type="Proteomes" id="UP000001136"/>
    </source>
</evidence>
<dbReference type="eggNOG" id="ENOG5030Z59">
    <property type="taxonomic scope" value="Bacteria"/>
</dbReference>
<dbReference type="GeneID" id="24304589"/>
<sequence length="83" mass="9349">MQSNLDIQREKIYEYLQKKYKRAVISKSEMANELGVSNSTIDLYIAKGSGLPNYKKLGNAKNAKVVFAIVDVSDFLAQTIKTF</sequence>
<dbReference type="Proteomes" id="UP000001136">
    <property type="component" value="Chromosome"/>
</dbReference>
<dbReference type="AlphaFoldDB" id="A8EVI3"/>
<dbReference type="EMBL" id="CP000361">
    <property type="protein sequence ID" value="ABV67956.1"/>
    <property type="molecule type" value="Genomic_DNA"/>
</dbReference>
<organism evidence="1 2">
    <name type="scientific">Aliarcobacter butzleri (strain RM4018)</name>
    <name type="common">Arcobacter butzleri</name>
    <dbReference type="NCBI Taxonomy" id="367737"/>
    <lineage>
        <taxon>Bacteria</taxon>
        <taxon>Pseudomonadati</taxon>
        <taxon>Campylobacterota</taxon>
        <taxon>Epsilonproteobacteria</taxon>
        <taxon>Campylobacterales</taxon>
        <taxon>Arcobacteraceae</taxon>
        <taxon>Aliarcobacter</taxon>
    </lineage>
</organism>
<dbReference type="STRING" id="367737.Abu_1709"/>
<gene>
    <name evidence="1" type="ordered locus">Abu_1709</name>
</gene>